<organism evidence="1 2">
    <name type="scientific">Coccidioides posadasii RMSCC 3488</name>
    <dbReference type="NCBI Taxonomy" id="454284"/>
    <lineage>
        <taxon>Eukaryota</taxon>
        <taxon>Fungi</taxon>
        <taxon>Dikarya</taxon>
        <taxon>Ascomycota</taxon>
        <taxon>Pezizomycotina</taxon>
        <taxon>Eurotiomycetes</taxon>
        <taxon>Eurotiomycetidae</taxon>
        <taxon>Onygenales</taxon>
        <taxon>Onygenaceae</taxon>
        <taxon>Coccidioides</taxon>
    </lineage>
</organism>
<accession>A0A0J6I1R5</accession>
<reference evidence="2" key="3">
    <citation type="journal article" date="2010" name="Genome Res.">
        <title>Population genomic sequencing of Coccidioides fungi reveals recent hybridization and transposon control.</title>
        <authorList>
            <person name="Neafsey D.E."/>
            <person name="Barker B.M."/>
            <person name="Sharpton T.J."/>
            <person name="Stajich J.E."/>
            <person name="Park D.J."/>
            <person name="Whiston E."/>
            <person name="Hung C.-Y."/>
            <person name="McMahan C."/>
            <person name="White J."/>
            <person name="Sykes S."/>
            <person name="Heiman D."/>
            <person name="Young S."/>
            <person name="Zeng Q."/>
            <person name="Abouelleil A."/>
            <person name="Aftuck L."/>
            <person name="Bessette D."/>
            <person name="Brown A."/>
            <person name="FitzGerald M."/>
            <person name="Lui A."/>
            <person name="Macdonald J.P."/>
            <person name="Priest M."/>
            <person name="Orbach M.J."/>
            <person name="Galgiani J.N."/>
            <person name="Kirkland T.N."/>
            <person name="Cole G.T."/>
            <person name="Birren B.W."/>
            <person name="Henn M.R."/>
            <person name="Taylor J.W."/>
            <person name="Rounsley S.D."/>
        </authorList>
    </citation>
    <scope>NUCLEOTIDE SEQUENCE [LARGE SCALE GENOMIC DNA]</scope>
    <source>
        <strain evidence="2">RMSCC 3488</strain>
    </source>
</reference>
<reference evidence="1 2" key="1">
    <citation type="submission" date="2007-06" db="EMBL/GenBank/DDBJ databases">
        <title>The Genome Sequence of Coccidioides posadasii RMSCC_3488.</title>
        <authorList>
            <consortium name="Coccidioides Genome Resources Consortium"/>
            <consortium name="The Broad Institute Genome Sequencing Platform"/>
            <person name="Henn M.R."/>
            <person name="Sykes S."/>
            <person name="Young S."/>
            <person name="Jaffe D."/>
            <person name="Berlin A."/>
            <person name="Alvarez P."/>
            <person name="Butler J."/>
            <person name="Gnerre S."/>
            <person name="Grabherr M."/>
            <person name="Mauceli E."/>
            <person name="Brockman W."/>
            <person name="Kodira C."/>
            <person name="Alvarado L."/>
            <person name="Zeng Q."/>
            <person name="Crawford M."/>
            <person name="Antoine C."/>
            <person name="Devon K."/>
            <person name="Galgiani J."/>
            <person name="Orsborn K."/>
            <person name="Lewis M.L."/>
            <person name="Nusbaum C."/>
            <person name="Galagan J."/>
            <person name="Birren B."/>
        </authorList>
    </citation>
    <scope>NUCLEOTIDE SEQUENCE [LARGE SCALE GENOMIC DNA]</scope>
    <source>
        <strain evidence="1 2">RMSCC 3488</strain>
    </source>
</reference>
<name>A0A0J6I1R5_COCPO</name>
<reference evidence="2" key="2">
    <citation type="journal article" date="2009" name="Genome Res.">
        <title>Comparative genomic analyses of the human fungal pathogens Coccidioides and their relatives.</title>
        <authorList>
            <person name="Sharpton T.J."/>
            <person name="Stajich J.E."/>
            <person name="Rounsley S.D."/>
            <person name="Gardner M.J."/>
            <person name="Wortman J.R."/>
            <person name="Jordar V.S."/>
            <person name="Maiti R."/>
            <person name="Kodira C.D."/>
            <person name="Neafsey D.E."/>
            <person name="Zeng Q."/>
            <person name="Hung C.-Y."/>
            <person name="McMahan C."/>
            <person name="Muszewska A."/>
            <person name="Grynberg M."/>
            <person name="Mandel M.A."/>
            <person name="Kellner E.M."/>
            <person name="Barker B.M."/>
            <person name="Galgiani J.N."/>
            <person name="Orbach M.J."/>
            <person name="Kirkland T.N."/>
            <person name="Cole G.T."/>
            <person name="Henn M.R."/>
            <person name="Birren B.W."/>
            <person name="Taylor J.W."/>
        </authorList>
    </citation>
    <scope>NUCLEOTIDE SEQUENCE [LARGE SCALE GENOMIC DNA]</scope>
    <source>
        <strain evidence="2">RMSCC 3488</strain>
    </source>
</reference>
<gene>
    <name evidence="1" type="ORF">CPAG_01573</name>
</gene>
<protein>
    <submittedName>
        <fullName evidence="1">Uncharacterized protein</fullName>
    </submittedName>
</protein>
<dbReference type="VEuPathDB" id="FungiDB:CPAG_01573"/>
<evidence type="ECO:0000313" key="1">
    <source>
        <dbReference type="EMBL" id="KMM65222.1"/>
    </source>
</evidence>
<sequence length="104" mass="11979">MDCVDSLQTIITDRELIECQGSKANRIDSHVAITPRLGEDMMLESLVAAIMVFSPSRTVMYAKRYRLGTHVCAHVHTDIRIKREKQGYCYITSHALRTEYQARY</sequence>
<proteinExistence type="predicted"/>
<dbReference type="EMBL" id="DS268109">
    <property type="protein sequence ID" value="KMM65222.1"/>
    <property type="molecule type" value="Genomic_DNA"/>
</dbReference>
<dbReference type="Proteomes" id="UP000054567">
    <property type="component" value="Unassembled WGS sequence"/>
</dbReference>
<evidence type="ECO:0000313" key="2">
    <source>
        <dbReference type="Proteomes" id="UP000054567"/>
    </source>
</evidence>
<dbReference type="AlphaFoldDB" id="A0A0J6I1R5"/>